<name>A0A7G9L3I9_9SPHN</name>
<sequence>MKRTGGLRAEWLAQITDKIDLAQRLAWELRAHADVSAEARDLYDRLEAARLELDAIRAADRWREASNDDWWFTQLDQPRAPFDRAD</sequence>
<evidence type="ECO:0000313" key="1">
    <source>
        <dbReference type="EMBL" id="QNM83188.1"/>
    </source>
</evidence>
<dbReference type="KEGG" id="ssau:H8M03_02195"/>
<dbReference type="AlphaFoldDB" id="A0A7G9L3I9"/>
<organism evidence="1 2">
    <name type="scientific">Sphingomonas sabuli</name>
    <dbReference type="NCBI Taxonomy" id="2764186"/>
    <lineage>
        <taxon>Bacteria</taxon>
        <taxon>Pseudomonadati</taxon>
        <taxon>Pseudomonadota</taxon>
        <taxon>Alphaproteobacteria</taxon>
        <taxon>Sphingomonadales</taxon>
        <taxon>Sphingomonadaceae</taxon>
        <taxon>Sphingomonas</taxon>
    </lineage>
</organism>
<dbReference type="Proteomes" id="UP000515861">
    <property type="component" value="Chromosome"/>
</dbReference>
<reference evidence="1 2" key="1">
    <citation type="submission" date="2020-08" db="EMBL/GenBank/DDBJ databases">
        <title>Sphingomonas sp. sand1-3 16S ribosomal RNA gene Genome sequencing and assembly.</title>
        <authorList>
            <person name="Kang M."/>
        </authorList>
    </citation>
    <scope>NUCLEOTIDE SEQUENCE [LARGE SCALE GENOMIC DNA]</scope>
    <source>
        <strain evidence="2">sand1-3</strain>
    </source>
</reference>
<gene>
    <name evidence="1" type="ORF">H8M03_02195</name>
</gene>
<protein>
    <submittedName>
        <fullName evidence="1">Uncharacterized protein</fullName>
    </submittedName>
</protein>
<dbReference type="RefSeq" id="WP_187480143.1">
    <property type="nucleotide sequence ID" value="NZ_CP060697.1"/>
</dbReference>
<accession>A0A7G9L3I9</accession>
<proteinExistence type="predicted"/>
<dbReference type="EMBL" id="CP060697">
    <property type="protein sequence ID" value="QNM83188.1"/>
    <property type="molecule type" value="Genomic_DNA"/>
</dbReference>
<keyword evidence="2" id="KW-1185">Reference proteome</keyword>
<evidence type="ECO:0000313" key="2">
    <source>
        <dbReference type="Proteomes" id="UP000515861"/>
    </source>
</evidence>